<evidence type="ECO:0000256" key="8">
    <source>
        <dbReference type="ARBA" id="ARBA00048689"/>
    </source>
</evidence>
<gene>
    <name evidence="11" type="ORF">QBE51_06000</name>
</gene>
<comment type="catalytic activity">
    <reaction evidence="9">
        <text>an NDP-alpha-D-glucose + (2R)-3-phosphoglycerate = (2R)-2-O-(alpha-D-glucopyranosyl)-3-phospho-glycerate + a ribonucleoside 5'-diphosphate + H(+)</text>
        <dbReference type="Rhea" id="RHEA:47244"/>
        <dbReference type="ChEBI" id="CHEBI:15378"/>
        <dbReference type="ChEBI" id="CHEBI:57930"/>
        <dbReference type="ChEBI" id="CHEBI:58272"/>
        <dbReference type="ChEBI" id="CHEBI:62600"/>
        <dbReference type="ChEBI" id="CHEBI:76533"/>
        <dbReference type="EC" id="2.4.1.266"/>
    </reaction>
    <physiologicalReaction direction="left-to-right" evidence="9">
        <dbReference type="Rhea" id="RHEA:47245"/>
    </physiologicalReaction>
</comment>
<evidence type="ECO:0000256" key="6">
    <source>
        <dbReference type="ARBA" id="ARBA00039022"/>
    </source>
</evidence>
<accession>A0ABZ2YAK6</accession>
<comment type="cofactor">
    <cofactor evidence="1">
        <name>Mg(2+)</name>
        <dbReference type="ChEBI" id="CHEBI:18420"/>
    </cofactor>
</comment>
<dbReference type="InterPro" id="IPR050256">
    <property type="entry name" value="Glycosyltransferase_2"/>
</dbReference>
<keyword evidence="3" id="KW-0328">Glycosyltransferase</keyword>
<feature type="domain" description="Glycosyltransferase 2-like" evidence="10">
    <location>
        <begin position="4"/>
        <end position="126"/>
    </location>
</feature>
<evidence type="ECO:0000256" key="5">
    <source>
        <dbReference type="ARBA" id="ARBA00022842"/>
    </source>
</evidence>
<keyword evidence="5" id="KW-0460">Magnesium</keyword>
<dbReference type="RefSeq" id="WP_341878037.1">
    <property type="nucleotide sequence ID" value="NZ_CP121687.1"/>
</dbReference>
<evidence type="ECO:0000256" key="9">
    <source>
        <dbReference type="ARBA" id="ARBA00048997"/>
    </source>
</evidence>
<reference evidence="11 12" key="1">
    <citation type="submission" date="2023-03" db="EMBL/GenBank/DDBJ databases">
        <title>Novel Species.</title>
        <authorList>
            <person name="Ma S."/>
        </authorList>
    </citation>
    <scope>NUCLEOTIDE SEQUENCE [LARGE SCALE GENOMIC DNA]</scope>
    <source>
        <strain evidence="11 12">LIND6LT2</strain>
    </source>
</reference>
<dbReference type="PANTHER" id="PTHR48090:SF10">
    <property type="entry name" value="GLUCOSYL-3-PHOSPHOGLYCERATE SYNTHASE"/>
    <property type="match status" value="1"/>
</dbReference>
<evidence type="ECO:0000256" key="3">
    <source>
        <dbReference type="ARBA" id="ARBA00022676"/>
    </source>
</evidence>
<evidence type="ECO:0000256" key="2">
    <source>
        <dbReference type="ARBA" id="ARBA00006739"/>
    </source>
</evidence>
<comment type="catalytic activity">
    <reaction evidence="8">
        <text>(2R)-3-phosphoglycerate + UDP-alpha-D-glucose = (2R)-2-O-(alpha-D-glucopyranosyl)-3-phospho-glycerate + UDP + H(+)</text>
        <dbReference type="Rhea" id="RHEA:31319"/>
        <dbReference type="ChEBI" id="CHEBI:15378"/>
        <dbReference type="ChEBI" id="CHEBI:58223"/>
        <dbReference type="ChEBI" id="CHEBI:58272"/>
        <dbReference type="ChEBI" id="CHEBI:58885"/>
        <dbReference type="ChEBI" id="CHEBI:62600"/>
        <dbReference type="EC" id="2.4.1.266"/>
    </reaction>
    <physiologicalReaction direction="left-to-right" evidence="8">
        <dbReference type="Rhea" id="RHEA:31320"/>
    </physiologicalReaction>
</comment>
<evidence type="ECO:0000313" key="12">
    <source>
        <dbReference type="Proteomes" id="UP001486565"/>
    </source>
</evidence>
<dbReference type="Pfam" id="PF00535">
    <property type="entry name" value="Glycos_transf_2"/>
    <property type="match status" value="1"/>
</dbReference>
<evidence type="ECO:0000256" key="7">
    <source>
        <dbReference type="ARBA" id="ARBA00040894"/>
    </source>
</evidence>
<evidence type="ECO:0000313" key="11">
    <source>
        <dbReference type="EMBL" id="WZL71072.1"/>
    </source>
</evidence>
<proteinExistence type="inferred from homology"/>
<keyword evidence="4" id="KW-0808">Transferase</keyword>
<dbReference type="InterPro" id="IPR029044">
    <property type="entry name" value="Nucleotide-diphossugar_trans"/>
</dbReference>
<evidence type="ECO:0000256" key="1">
    <source>
        <dbReference type="ARBA" id="ARBA00001946"/>
    </source>
</evidence>
<dbReference type="Proteomes" id="UP001486565">
    <property type="component" value="Chromosome"/>
</dbReference>
<dbReference type="CDD" id="cd04179">
    <property type="entry name" value="DPM_DPG-synthase_like"/>
    <property type="match status" value="1"/>
</dbReference>
<dbReference type="InterPro" id="IPR001173">
    <property type="entry name" value="Glyco_trans_2-like"/>
</dbReference>
<name>A0ABZ2YAK6_9FIRM</name>
<evidence type="ECO:0000259" key="10">
    <source>
        <dbReference type="Pfam" id="PF00535"/>
    </source>
</evidence>
<evidence type="ECO:0000256" key="4">
    <source>
        <dbReference type="ARBA" id="ARBA00022679"/>
    </source>
</evidence>
<dbReference type="PANTHER" id="PTHR48090">
    <property type="entry name" value="UNDECAPRENYL-PHOSPHATE 4-DEOXY-4-FORMAMIDO-L-ARABINOSE TRANSFERASE-RELATED"/>
    <property type="match status" value="1"/>
</dbReference>
<sequence length="226" mass="25984">MDISVIIPAYNEEGRIGNVLSPLMGFELIKEIIVVNDGSEDLTAKEARQYPVTLIELPFNQGKAAAIKRGLEASTGEWILFLDADLKGLRKEHLISMIEYTKIEGIDMVIGTFTKGKLITDLSHKIAPFLSGQRLIKRTILEAMPHFEHARYGIEIMITGYAHKMGCQIKKVKLPHVYHIPKEQKRGWIKGKIEKYSMYRNIISTLFESYFLSRFKWIKKLHRYSS</sequence>
<dbReference type="SUPFAM" id="SSF53448">
    <property type="entry name" value="Nucleotide-diphospho-sugar transferases"/>
    <property type="match status" value="1"/>
</dbReference>
<dbReference type="Gene3D" id="3.90.550.10">
    <property type="entry name" value="Spore Coat Polysaccharide Biosynthesis Protein SpsA, Chain A"/>
    <property type="match status" value="1"/>
</dbReference>
<dbReference type="EMBL" id="CP121687">
    <property type="protein sequence ID" value="WZL71072.1"/>
    <property type="molecule type" value="Genomic_DNA"/>
</dbReference>
<keyword evidence="12" id="KW-1185">Reference proteome</keyword>
<protein>
    <recommendedName>
        <fullName evidence="7">Glucosyl-3-phosphoglycerate synthase</fullName>
        <ecNumber evidence="6">2.4.1.266</ecNumber>
    </recommendedName>
</protein>
<organism evidence="11 12">
    <name type="scientific">Defluviitalea saccharophila</name>
    <dbReference type="NCBI Taxonomy" id="879970"/>
    <lineage>
        <taxon>Bacteria</taxon>
        <taxon>Bacillati</taxon>
        <taxon>Bacillota</taxon>
        <taxon>Clostridia</taxon>
        <taxon>Lachnospirales</taxon>
        <taxon>Defluviitaleaceae</taxon>
        <taxon>Defluviitalea</taxon>
    </lineage>
</organism>
<comment type="similarity">
    <text evidence="2">Belongs to the glycosyltransferase 2 family.</text>
</comment>
<dbReference type="EC" id="2.4.1.266" evidence="6"/>